<gene>
    <name evidence="2" type="ORF">C492_20600</name>
</gene>
<keyword evidence="3" id="KW-1185">Reference proteome</keyword>
<organism evidence="2 3">
    <name type="scientific">Natronococcus jeotgali DSM 18795</name>
    <dbReference type="NCBI Taxonomy" id="1227498"/>
    <lineage>
        <taxon>Archaea</taxon>
        <taxon>Methanobacteriati</taxon>
        <taxon>Methanobacteriota</taxon>
        <taxon>Stenosarchaea group</taxon>
        <taxon>Halobacteria</taxon>
        <taxon>Halobacteriales</taxon>
        <taxon>Natrialbaceae</taxon>
        <taxon>Natronococcus</taxon>
    </lineage>
</organism>
<dbReference type="InterPro" id="IPR012347">
    <property type="entry name" value="Ferritin-like"/>
</dbReference>
<comment type="caution">
    <text evidence="2">The sequence shown here is derived from an EMBL/GenBank/DDBJ whole genome shotgun (WGS) entry which is preliminary data.</text>
</comment>
<dbReference type="InterPro" id="IPR009078">
    <property type="entry name" value="Ferritin-like_SF"/>
</dbReference>
<dbReference type="InterPro" id="IPR052703">
    <property type="entry name" value="Aromatic_CoA_ox/epox"/>
</dbReference>
<dbReference type="PATRIC" id="fig|1227498.3.peg.4076"/>
<evidence type="ECO:0000313" key="2">
    <source>
        <dbReference type="EMBL" id="ELY51519.1"/>
    </source>
</evidence>
<dbReference type="OrthoDB" id="304275at2157"/>
<reference evidence="2 3" key="1">
    <citation type="journal article" date="2014" name="PLoS Genet.">
        <title>Phylogenetically driven sequencing of extremely halophilic archaea reveals strategies for static and dynamic osmo-response.</title>
        <authorList>
            <person name="Becker E.A."/>
            <person name="Seitzer P.M."/>
            <person name="Tritt A."/>
            <person name="Larsen D."/>
            <person name="Krusor M."/>
            <person name="Yao A.I."/>
            <person name="Wu D."/>
            <person name="Madern D."/>
            <person name="Eisen J.A."/>
            <person name="Darling A.E."/>
            <person name="Facciotti M.T."/>
        </authorList>
    </citation>
    <scope>NUCLEOTIDE SEQUENCE [LARGE SCALE GENOMIC DNA]</scope>
    <source>
        <strain evidence="2 3">DSM 18795</strain>
    </source>
</reference>
<dbReference type="SUPFAM" id="SSF47240">
    <property type="entry name" value="Ferritin-like"/>
    <property type="match status" value="1"/>
</dbReference>
<dbReference type="Proteomes" id="UP000011531">
    <property type="component" value="Unassembled WGS sequence"/>
</dbReference>
<sequence length="254" mass="28359">MSDWPEPAVDYVQAITDTKLVLGHRYAQWALSGPSLEDDIGGASAAQEEIGHVRQLASKLEAQGRDLEWTKGQRDSDEFANAACLDRIDGDWTEYVASIAPADRAAWYLLDAIDEDDLEGLITKMGEDEYFHLEYHDARLETLAEEDPETVQATLERTLPQALALIGPAAYDESEDPLYEAGFTDRPVSEIRAAFADHYRELFADTDVSLEGVDWDAPAVDDWDETRRRTGTDAISTEDVEQLRGERNAEFALS</sequence>
<dbReference type="Pfam" id="PF05138">
    <property type="entry name" value="PaaA_PaaC"/>
    <property type="match status" value="1"/>
</dbReference>
<evidence type="ECO:0000313" key="3">
    <source>
        <dbReference type="Proteomes" id="UP000011531"/>
    </source>
</evidence>
<dbReference type="InterPro" id="IPR007814">
    <property type="entry name" value="PaaA_PaaC"/>
</dbReference>
<dbReference type="GO" id="GO:0005829">
    <property type="term" value="C:cytosol"/>
    <property type="evidence" value="ECO:0007669"/>
    <property type="project" value="TreeGrafter"/>
</dbReference>
<dbReference type="PANTHER" id="PTHR30458">
    <property type="entry name" value="PHENYLACETIC ACID DEGRADATION PROTEIN PAA"/>
    <property type="match status" value="1"/>
</dbReference>
<dbReference type="AlphaFoldDB" id="L9WPZ0"/>
<dbReference type="Gene3D" id="1.20.1260.10">
    <property type="match status" value="1"/>
</dbReference>
<name>L9WPZ0_9EURY</name>
<dbReference type="PANTHER" id="PTHR30458:SF0">
    <property type="entry name" value="1,2-PHENYLACETYL-COA EPOXIDASE, SUBUNIT C"/>
    <property type="match status" value="1"/>
</dbReference>
<dbReference type="GO" id="GO:0010124">
    <property type="term" value="P:phenylacetate catabolic process"/>
    <property type="evidence" value="ECO:0007669"/>
    <property type="project" value="InterPro"/>
</dbReference>
<feature type="compositionally biased region" description="Basic and acidic residues" evidence="1">
    <location>
        <begin position="241"/>
        <end position="254"/>
    </location>
</feature>
<evidence type="ECO:0000256" key="1">
    <source>
        <dbReference type="SAM" id="MobiDB-lite"/>
    </source>
</evidence>
<feature type="region of interest" description="Disordered" evidence="1">
    <location>
        <begin position="228"/>
        <end position="254"/>
    </location>
</feature>
<proteinExistence type="predicted"/>
<dbReference type="STRING" id="1227498.C492_20600"/>
<protein>
    <submittedName>
        <fullName evidence="2">Phenylacetic acid catabolic family protein</fullName>
    </submittedName>
</protein>
<dbReference type="RefSeq" id="WP_008426953.1">
    <property type="nucleotide sequence ID" value="NZ_AOIA01000162.1"/>
</dbReference>
<dbReference type="EMBL" id="AOIA01000162">
    <property type="protein sequence ID" value="ELY51519.1"/>
    <property type="molecule type" value="Genomic_DNA"/>
</dbReference>
<accession>L9WPZ0</accession>